<dbReference type="Gene3D" id="2.102.10.10">
    <property type="entry name" value="Rieske [2Fe-2S] iron-sulphur domain"/>
    <property type="match status" value="1"/>
</dbReference>
<evidence type="ECO:0000256" key="5">
    <source>
        <dbReference type="ARBA" id="ARBA00023004"/>
    </source>
</evidence>
<dbReference type="InterPro" id="IPR045605">
    <property type="entry name" value="KshA-like_C"/>
</dbReference>
<keyword evidence="2" id="KW-0001">2Fe-2S</keyword>
<name>A0A150PA36_SORCE</name>
<reference evidence="8 9" key="1">
    <citation type="submission" date="2014-02" db="EMBL/GenBank/DDBJ databases">
        <title>The small core and large imbalanced accessory genome model reveals a collaborative survival strategy of Sorangium cellulosum strains in nature.</title>
        <authorList>
            <person name="Han K."/>
            <person name="Peng R."/>
            <person name="Blom J."/>
            <person name="Li Y.-Z."/>
        </authorList>
    </citation>
    <scope>NUCLEOTIDE SEQUENCE [LARGE SCALE GENOMIC DNA]</scope>
    <source>
        <strain evidence="8 9">So0157-25</strain>
    </source>
</reference>
<gene>
    <name evidence="8" type="ORF">BE08_05160</name>
</gene>
<dbReference type="SUPFAM" id="SSF55961">
    <property type="entry name" value="Bet v1-like"/>
    <property type="match status" value="1"/>
</dbReference>
<evidence type="ECO:0000256" key="6">
    <source>
        <dbReference type="ARBA" id="ARBA00023014"/>
    </source>
</evidence>
<sequence>MIDTAEIEQHRDKATSRAEYATTDVAASWYVAMRSTDLKREPAALKMFGQPLVAWRDGSGRPVIMHRYCSHQGASLAEGKVVDGHIQCPFHHWQFDNTGACALIPGHSTLVRRLEPIPRTARQSTYVTCERYGYIWVWYGTKTPLFSLPELPGADEGQQDGHMCLRFAYETRTSVLRIVENFYDAQHAAPVHELPISSFSLGALDDPRQSKLDVEALAGAGAWFGGEMEFHVDRYFGIMGVVSRLLGLQMSKMSLRFDGYPGGCIMTVLIDDEEKYKLLQCVTPVDKDETRLHVLITIKKDSSLLRSASNYVLFGLQTKVAAGYDVAIWNAMKSNGGGAYIKYDQLVLKYRAFYRSWVDKVVQEQPGRAV</sequence>
<dbReference type="GO" id="GO:0046872">
    <property type="term" value="F:metal ion binding"/>
    <property type="evidence" value="ECO:0007669"/>
    <property type="project" value="UniProtKB-KW"/>
</dbReference>
<dbReference type="PANTHER" id="PTHR21266:SF60">
    <property type="entry name" value="3-KETOSTEROID-9-ALPHA-MONOOXYGENASE, OXYGENASE COMPONENT"/>
    <property type="match status" value="1"/>
</dbReference>
<accession>A0A150PA36</accession>
<evidence type="ECO:0000313" key="9">
    <source>
        <dbReference type="Proteomes" id="UP000075420"/>
    </source>
</evidence>
<comment type="cofactor">
    <cofactor evidence="1">
        <name>Fe cation</name>
        <dbReference type="ChEBI" id="CHEBI:24875"/>
    </cofactor>
</comment>
<evidence type="ECO:0000313" key="8">
    <source>
        <dbReference type="EMBL" id="KYF52562.1"/>
    </source>
</evidence>
<organism evidence="8 9">
    <name type="scientific">Sorangium cellulosum</name>
    <name type="common">Polyangium cellulosum</name>
    <dbReference type="NCBI Taxonomy" id="56"/>
    <lineage>
        <taxon>Bacteria</taxon>
        <taxon>Pseudomonadati</taxon>
        <taxon>Myxococcota</taxon>
        <taxon>Polyangia</taxon>
        <taxon>Polyangiales</taxon>
        <taxon>Polyangiaceae</taxon>
        <taxon>Sorangium</taxon>
    </lineage>
</organism>
<dbReference type="Pfam" id="PF19298">
    <property type="entry name" value="KshA_C"/>
    <property type="match status" value="1"/>
</dbReference>
<proteinExistence type="predicted"/>
<dbReference type="InterPro" id="IPR036922">
    <property type="entry name" value="Rieske_2Fe-2S_sf"/>
</dbReference>
<dbReference type="PANTHER" id="PTHR21266">
    <property type="entry name" value="IRON-SULFUR DOMAIN CONTAINING PROTEIN"/>
    <property type="match status" value="1"/>
</dbReference>
<evidence type="ECO:0000256" key="4">
    <source>
        <dbReference type="ARBA" id="ARBA00023002"/>
    </source>
</evidence>
<keyword evidence="4" id="KW-0560">Oxidoreductase</keyword>
<dbReference type="GO" id="GO:0051537">
    <property type="term" value="F:2 iron, 2 sulfur cluster binding"/>
    <property type="evidence" value="ECO:0007669"/>
    <property type="project" value="UniProtKB-KW"/>
</dbReference>
<feature type="domain" description="Rieske" evidence="7">
    <location>
        <begin position="29"/>
        <end position="137"/>
    </location>
</feature>
<evidence type="ECO:0000256" key="1">
    <source>
        <dbReference type="ARBA" id="ARBA00001962"/>
    </source>
</evidence>
<keyword evidence="3" id="KW-0479">Metal-binding</keyword>
<protein>
    <submittedName>
        <fullName evidence="8">2Fe-2S ferredoxin</fullName>
    </submittedName>
</protein>
<comment type="caution">
    <text evidence="8">The sequence shown here is derived from an EMBL/GenBank/DDBJ whole genome shotgun (WGS) entry which is preliminary data.</text>
</comment>
<dbReference type="Proteomes" id="UP000075420">
    <property type="component" value="Unassembled WGS sequence"/>
</dbReference>
<keyword evidence="6" id="KW-0411">Iron-sulfur</keyword>
<dbReference type="InterPro" id="IPR050584">
    <property type="entry name" value="Cholesterol_7-desaturase"/>
</dbReference>
<dbReference type="GO" id="GO:0016491">
    <property type="term" value="F:oxidoreductase activity"/>
    <property type="evidence" value="ECO:0007669"/>
    <property type="project" value="UniProtKB-KW"/>
</dbReference>
<dbReference type="PROSITE" id="PS51296">
    <property type="entry name" value="RIESKE"/>
    <property type="match status" value="1"/>
</dbReference>
<keyword evidence="5" id="KW-0408">Iron</keyword>
<dbReference type="SUPFAM" id="SSF50022">
    <property type="entry name" value="ISP domain"/>
    <property type="match status" value="1"/>
</dbReference>
<dbReference type="Pfam" id="PF00355">
    <property type="entry name" value="Rieske"/>
    <property type="match status" value="1"/>
</dbReference>
<dbReference type="AlphaFoldDB" id="A0A150PA36"/>
<evidence type="ECO:0000259" key="7">
    <source>
        <dbReference type="PROSITE" id="PS51296"/>
    </source>
</evidence>
<evidence type="ECO:0000256" key="2">
    <source>
        <dbReference type="ARBA" id="ARBA00022714"/>
    </source>
</evidence>
<dbReference type="InterPro" id="IPR017941">
    <property type="entry name" value="Rieske_2Fe-2S"/>
</dbReference>
<dbReference type="EMBL" id="JELY01002434">
    <property type="protein sequence ID" value="KYF52562.1"/>
    <property type="molecule type" value="Genomic_DNA"/>
</dbReference>
<evidence type="ECO:0000256" key="3">
    <source>
        <dbReference type="ARBA" id="ARBA00022723"/>
    </source>
</evidence>
<dbReference type="GO" id="GO:0008203">
    <property type="term" value="P:cholesterol metabolic process"/>
    <property type="evidence" value="ECO:0007669"/>
    <property type="project" value="InterPro"/>
</dbReference>
<dbReference type="Gene3D" id="3.90.380.10">
    <property type="entry name" value="Naphthalene 1,2-dioxygenase Alpha Subunit, Chain A, domain 1"/>
    <property type="match status" value="1"/>
</dbReference>